<name>A0A6G0X4D1_APHCR</name>
<evidence type="ECO:0000256" key="6">
    <source>
        <dbReference type="ARBA" id="ARBA00023163"/>
    </source>
</evidence>
<dbReference type="GO" id="GO:0042796">
    <property type="term" value="P:snRNA transcription by RNA polymerase III"/>
    <property type="evidence" value="ECO:0007669"/>
    <property type="project" value="TreeGrafter"/>
</dbReference>
<comment type="function">
    <text evidence="8">Part of the SNAPc complex required for the transcription of both RNA polymerase II and III small-nuclear RNA genes. Binds to the proximal sequence element (PSE), a non-TATA-box basal promoter element common to these 2 types of genes. Recruits TBP and BRF2 to the U6 snRNA TATA box.</text>
</comment>
<keyword evidence="6" id="KW-0804">Transcription</keyword>
<comment type="subcellular location">
    <subcellularLocation>
        <location evidence="1">Nucleus</location>
    </subcellularLocation>
</comment>
<dbReference type="GO" id="GO:0001006">
    <property type="term" value="F:RNA polymerase III type 3 promoter sequence-specific DNA binding"/>
    <property type="evidence" value="ECO:0007669"/>
    <property type="project" value="TreeGrafter"/>
</dbReference>
<evidence type="ECO:0000256" key="3">
    <source>
        <dbReference type="ARBA" id="ARBA00013634"/>
    </source>
</evidence>
<dbReference type="Pfam" id="PF12251">
    <property type="entry name" value="SNAPC3"/>
    <property type="match status" value="1"/>
</dbReference>
<dbReference type="GO" id="GO:0000978">
    <property type="term" value="F:RNA polymerase II cis-regulatory region sequence-specific DNA binding"/>
    <property type="evidence" value="ECO:0007669"/>
    <property type="project" value="TreeGrafter"/>
</dbReference>
<dbReference type="OrthoDB" id="46583at2759"/>
<evidence type="ECO:0000313" key="12">
    <source>
        <dbReference type="Proteomes" id="UP000478052"/>
    </source>
</evidence>
<evidence type="ECO:0000256" key="10">
    <source>
        <dbReference type="ARBA" id="ARBA00029606"/>
    </source>
</evidence>
<dbReference type="AlphaFoldDB" id="A0A6G0X4D1"/>
<evidence type="ECO:0000256" key="2">
    <source>
        <dbReference type="ARBA" id="ARBA00010410"/>
    </source>
</evidence>
<evidence type="ECO:0000256" key="1">
    <source>
        <dbReference type="ARBA" id="ARBA00004123"/>
    </source>
</evidence>
<comment type="subunit">
    <text evidence="9">Part of the SNAPc complex composed of 5 subunits: SNAPC1, SNAPC2, SNAPC3, SNAPC4 and SNAPC5. SNAPC3 interacts with SNAPC1.</text>
</comment>
<keyword evidence="12" id="KW-1185">Reference proteome</keyword>
<dbReference type="GO" id="GO:0001046">
    <property type="term" value="F:core promoter sequence-specific DNA binding"/>
    <property type="evidence" value="ECO:0007669"/>
    <property type="project" value="TreeGrafter"/>
</dbReference>
<evidence type="ECO:0000256" key="5">
    <source>
        <dbReference type="ARBA" id="ARBA00023125"/>
    </source>
</evidence>
<dbReference type="EMBL" id="VUJU01008167">
    <property type="protein sequence ID" value="KAF0734683.1"/>
    <property type="molecule type" value="Genomic_DNA"/>
</dbReference>
<keyword evidence="4" id="KW-0805">Transcription regulation</keyword>
<comment type="caution">
    <text evidence="11">The sequence shown here is derived from an EMBL/GenBank/DDBJ whole genome shotgun (WGS) entry which is preliminary data.</text>
</comment>
<evidence type="ECO:0000256" key="9">
    <source>
        <dbReference type="ARBA" id="ARBA00025958"/>
    </source>
</evidence>
<dbReference type="GO" id="GO:0019185">
    <property type="term" value="C:snRNA-activating protein complex"/>
    <property type="evidence" value="ECO:0007669"/>
    <property type="project" value="TreeGrafter"/>
</dbReference>
<keyword evidence="7" id="KW-0539">Nucleus</keyword>
<dbReference type="Proteomes" id="UP000478052">
    <property type="component" value="Unassembled WGS sequence"/>
</dbReference>
<protein>
    <recommendedName>
        <fullName evidence="3">snRNA-activating protein complex subunit 3</fullName>
    </recommendedName>
    <alternativeName>
        <fullName evidence="10">Small nuclear RNA-activating complex polypeptide 3</fullName>
    </alternativeName>
</protein>
<dbReference type="InterPro" id="IPR022042">
    <property type="entry name" value="snRNA-activating_su3"/>
</dbReference>
<keyword evidence="5" id="KW-0238">DNA-binding</keyword>
<dbReference type="PANTHER" id="PTHR13421:SF16">
    <property type="entry name" value="SNRNA-ACTIVATING PROTEIN COMPLEX SUBUNIT 3"/>
    <property type="match status" value="1"/>
</dbReference>
<dbReference type="GO" id="GO:0042795">
    <property type="term" value="P:snRNA transcription by RNA polymerase II"/>
    <property type="evidence" value="ECO:0007669"/>
    <property type="project" value="TreeGrafter"/>
</dbReference>
<evidence type="ECO:0000256" key="7">
    <source>
        <dbReference type="ARBA" id="ARBA00023242"/>
    </source>
</evidence>
<sequence length="383" mass="44777">SKRVGRHQSVLMEFSDSVLGCYISKPINIRQFKTENAYKVDQIKMSKINDRIVFEKLKSINPNADLTHLPDDINKWEKELQKYNFQEVFDSPDALCARYVFPIYDTTNNNLQSLKIMKSDFYQIKKTKLYTPLPSFTPRGYIIPGKTLLITISIYYPFHWTKHQFPDEAVLPRCKKTIQFYDEQTLQDLKQGFKCENEESEISGDISKNPHKPFEYIVNSDLKHGLFYINNNLYVDTLPDRSTQMYAQTMKKWACDNGRPITNILPMDTKLLDLEICIGQPYVYQHLGRCEHLFIFNEISIAKSNDCLGQSGYPRVISVAKELLKNCIFCSKNVASVVMLNHDERTPVTVNHMCEPCFKSYNYDHLDDKVSNFKAFRCIKWRK</sequence>
<dbReference type="GO" id="GO:0003681">
    <property type="term" value="F:bent DNA binding"/>
    <property type="evidence" value="ECO:0007669"/>
    <property type="project" value="TreeGrafter"/>
</dbReference>
<evidence type="ECO:0000313" key="11">
    <source>
        <dbReference type="EMBL" id="KAF0734683.1"/>
    </source>
</evidence>
<evidence type="ECO:0000256" key="4">
    <source>
        <dbReference type="ARBA" id="ARBA00023015"/>
    </source>
</evidence>
<organism evidence="11 12">
    <name type="scientific">Aphis craccivora</name>
    <name type="common">Cowpea aphid</name>
    <dbReference type="NCBI Taxonomy" id="307492"/>
    <lineage>
        <taxon>Eukaryota</taxon>
        <taxon>Metazoa</taxon>
        <taxon>Ecdysozoa</taxon>
        <taxon>Arthropoda</taxon>
        <taxon>Hexapoda</taxon>
        <taxon>Insecta</taxon>
        <taxon>Pterygota</taxon>
        <taxon>Neoptera</taxon>
        <taxon>Paraneoptera</taxon>
        <taxon>Hemiptera</taxon>
        <taxon>Sternorrhyncha</taxon>
        <taxon>Aphidomorpha</taxon>
        <taxon>Aphidoidea</taxon>
        <taxon>Aphididae</taxon>
        <taxon>Aphidini</taxon>
        <taxon>Aphis</taxon>
        <taxon>Aphis</taxon>
    </lineage>
</organism>
<comment type="similarity">
    <text evidence="2">Belongs to the SNAPC3/SRD2 family.</text>
</comment>
<dbReference type="PANTHER" id="PTHR13421">
    <property type="entry name" value="SNRNA-ACTIVATING PROTEIN COMPLEX SUBUNIT 3"/>
    <property type="match status" value="1"/>
</dbReference>
<proteinExistence type="inferred from homology"/>
<accession>A0A6G0X4D1</accession>
<reference evidence="11 12" key="1">
    <citation type="submission" date="2019-08" db="EMBL/GenBank/DDBJ databases">
        <title>Whole genome of Aphis craccivora.</title>
        <authorList>
            <person name="Voronova N.V."/>
            <person name="Shulinski R.S."/>
            <person name="Bandarenka Y.V."/>
            <person name="Zhorov D.G."/>
            <person name="Warner D."/>
        </authorList>
    </citation>
    <scope>NUCLEOTIDE SEQUENCE [LARGE SCALE GENOMIC DNA]</scope>
    <source>
        <strain evidence="11">180601</strain>
        <tissue evidence="11">Whole Body</tissue>
    </source>
</reference>
<gene>
    <name evidence="11" type="ORF">FWK35_00035254</name>
</gene>
<dbReference type="GO" id="GO:0005634">
    <property type="term" value="C:nucleus"/>
    <property type="evidence" value="ECO:0007669"/>
    <property type="project" value="UniProtKB-SubCell"/>
</dbReference>
<feature type="non-terminal residue" evidence="11">
    <location>
        <position position="1"/>
    </location>
</feature>
<evidence type="ECO:0000256" key="8">
    <source>
        <dbReference type="ARBA" id="ARBA00025193"/>
    </source>
</evidence>